<gene>
    <name evidence="1" type="ORF">TCAL_15558</name>
</gene>
<dbReference type="PANTHER" id="PTHR33236:SF5">
    <property type="entry name" value="CUB DOMAIN-CONTAINING PROTEIN"/>
    <property type="match status" value="1"/>
</dbReference>
<dbReference type="AlphaFoldDB" id="A0A553PAI4"/>
<sequence>MDSTSCSSKGGTASGNCAAGFGVCCLFIVNGACTAEQTIFQNCTYIRNDGYPAADTTASETCEYKFNRISENLCQIRLDFETLKTEFDSTGACGTAADAITVRSPFSNTDNGFPPTVCGTLTGQHRYCRLQIRESAVTTPDPFALSNTATDAETDCQPVSTLSFPSGVHSGYCGGALNTVDTSTDPVAQTSVPGSPFQVGLRTLETTLAGFTGFNLDFKQIPCD</sequence>
<accession>A0A553PAI4</accession>
<protein>
    <recommendedName>
        <fullName evidence="3">CUB domain-containing protein</fullName>
    </recommendedName>
</protein>
<name>A0A553PAI4_TIGCA</name>
<comment type="caution">
    <text evidence="1">The sequence shown here is derived from an EMBL/GenBank/DDBJ whole genome shotgun (WGS) entry which is preliminary data.</text>
</comment>
<dbReference type="PANTHER" id="PTHR33236">
    <property type="entry name" value="INTRAFLAGELLAR TRANSPORT PROTEIN 122 FAMILY PROTEIN-RELATED"/>
    <property type="match status" value="1"/>
</dbReference>
<evidence type="ECO:0000313" key="2">
    <source>
        <dbReference type="Proteomes" id="UP000318571"/>
    </source>
</evidence>
<reference evidence="1 2" key="1">
    <citation type="journal article" date="2018" name="Nat. Ecol. Evol.">
        <title>Genomic signatures of mitonuclear coevolution across populations of Tigriopus californicus.</title>
        <authorList>
            <person name="Barreto F.S."/>
            <person name="Watson E.T."/>
            <person name="Lima T.G."/>
            <person name="Willett C.S."/>
            <person name="Edmands S."/>
            <person name="Li W."/>
            <person name="Burton R.S."/>
        </authorList>
    </citation>
    <scope>NUCLEOTIDE SEQUENCE [LARGE SCALE GENOMIC DNA]</scope>
    <source>
        <strain evidence="1 2">San Diego</strain>
    </source>
</reference>
<keyword evidence="2" id="KW-1185">Reference proteome</keyword>
<dbReference type="Proteomes" id="UP000318571">
    <property type="component" value="Chromosome 2"/>
</dbReference>
<dbReference type="STRING" id="6832.A0A553PAI4"/>
<evidence type="ECO:0008006" key="3">
    <source>
        <dbReference type="Google" id="ProtNLM"/>
    </source>
</evidence>
<organism evidence="1 2">
    <name type="scientific">Tigriopus californicus</name>
    <name type="common">Marine copepod</name>
    <dbReference type="NCBI Taxonomy" id="6832"/>
    <lineage>
        <taxon>Eukaryota</taxon>
        <taxon>Metazoa</taxon>
        <taxon>Ecdysozoa</taxon>
        <taxon>Arthropoda</taxon>
        <taxon>Crustacea</taxon>
        <taxon>Multicrustacea</taxon>
        <taxon>Hexanauplia</taxon>
        <taxon>Copepoda</taxon>
        <taxon>Harpacticoida</taxon>
        <taxon>Harpacticidae</taxon>
        <taxon>Tigriopus</taxon>
    </lineage>
</organism>
<proteinExistence type="predicted"/>
<evidence type="ECO:0000313" key="1">
    <source>
        <dbReference type="EMBL" id="TRY74676.1"/>
    </source>
</evidence>
<dbReference type="EMBL" id="VCGU01000005">
    <property type="protein sequence ID" value="TRY74676.1"/>
    <property type="molecule type" value="Genomic_DNA"/>
</dbReference>